<organism evidence="16 18">
    <name type="scientific">Candida glabrata</name>
    <name type="common">Yeast</name>
    <name type="synonym">Torulopsis glabrata</name>
    <dbReference type="NCBI Taxonomy" id="5478"/>
    <lineage>
        <taxon>Eukaryota</taxon>
        <taxon>Fungi</taxon>
        <taxon>Dikarya</taxon>
        <taxon>Ascomycota</taxon>
        <taxon>Saccharomycotina</taxon>
        <taxon>Saccharomycetes</taxon>
        <taxon>Saccharomycetales</taxon>
        <taxon>Saccharomycetaceae</taxon>
        <taxon>Nakaseomyces</taxon>
    </lineage>
</organism>
<keyword evidence="8" id="KW-0276">Fatty acid metabolism</keyword>
<accession>A0A0W0CCP0</accession>
<evidence type="ECO:0000256" key="1">
    <source>
        <dbReference type="ARBA" id="ARBA00004173"/>
    </source>
</evidence>
<dbReference type="AlphaFoldDB" id="A0A0W0CCP0"/>
<sequence>MFSRLVPRLATRALIPSTVIARPMLVTPMLMRQYSVKSKDEISQKLIEVVKNFVKGESSQNVTADSKFHKDLGLDSLDTVELIVSIEEEFDTEIPDDVADRLTSIRETIDYLASQKN</sequence>
<keyword evidence="10" id="KW-0249">Electron transport</keyword>
<dbReference type="SUPFAM" id="SSF47336">
    <property type="entry name" value="ACP-like"/>
    <property type="match status" value="1"/>
</dbReference>
<evidence type="ECO:0000256" key="13">
    <source>
        <dbReference type="ARBA" id="ARBA00023160"/>
    </source>
</evidence>
<dbReference type="NCBIfam" id="TIGR00517">
    <property type="entry name" value="acyl_carrier"/>
    <property type="match status" value="1"/>
</dbReference>
<dbReference type="InterPro" id="IPR003231">
    <property type="entry name" value="ACP"/>
</dbReference>
<evidence type="ECO:0000256" key="5">
    <source>
        <dbReference type="ARBA" id="ARBA00022450"/>
    </source>
</evidence>
<evidence type="ECO:0000256" key="3">
    <source>
        <dbReference type="ARBA" id="ARBA00010930"/>
    </source>
</evidence>
<dbReference type="HAMAP" id="MF_01217">
    <property type="entry name" value="Acyl_carrier"/>
    <property type="match status" value="1"/>
</dbReference>
<keyword evidence="5 14" id="KW-0596">Phosphopantetheine</keyword>
<dbReference type="EMBL" id="LLZZ01000162">
    <property type="protein sequence ID" value="KTA97245.1"/>
    <property type="molecule type" value="Genomic_DNA"/>
</dbReference>
<comment type="subcellular location">
    <subcellularLocation>
        <location evidence="1">Mitochondrion</location>
    </subcellularLocation>
</comment>
<dbReference type="PROSITE" id="PS00012">
    <property type="entry name" value="PHOSPHOPANTETHEINE"/>
    <property type="match status" value="1"/>
</dbReference>
<keyword evidence="7" id="KW-0597">Phosphoprotein</keyword>
<dbReference type="Pfam" id="PF00550">
    <property type="entry name" value="PP-binding"/>
    <property type="match status" value="1"/>
</dbReference>
<dbReference type="GO" id="GO:0000035">
    <property type="term" value="F:acyl binding"/>
    <property type="evidence" value="ECO:0007669"/>
    <property type="project" value="TreeGrafter"/>
</dbReference>
<evidence type="ECO:0000313" key="16">
    <source>
        <dbReference type="EMBL" id="KTA97245.1"/>
    </source>
</evidence>
<evidence type="ECO:0000256" key="4">
    <source>
        <dbReference type="ARBA" id="ARBA00022448"/>
    </source>
</evidence>
<dbReference type="VEuPathDB" id="FungiDB:CAGL0J04664g"/>
<dbReference type="InterPro" id="IPR009081">
    <property type="entry name" value="PP-bd_ACP"/>
</dbReference>
<evidence type="ECO:0000256" key="10">
    <source>
        <dbReference type="ARBA" id="ARBA00022982"/>
    </source>
</evidence>
<evidence type="ECO:0000256" key="6">
    <source>
        <dbReference type="ARBA" id="ARBA00022516"/>
    </source>
</evidence>
<dbReference type="VEuPathDB" id="FungiDB:GVI51_J04499"/>
<dbReference type="OMA" id="ELMMMRE"/>
<dbReference type="FunFam" id="1.10.1200.10:FF:000003">
    <property type="entry name" value="Acyl carrier protein"/>
    <property type="match status" value="1"/>
</dbReference>
<dbReference type="Proteomes" id="UP000054886">
    <property type="component" value="Unassembled WGS sequence"/>
</dbReference>
<keyword evidence="4" id="KW-0813">Transport</keyword>
<evidence type="ECO:0000256" key="11">
    <source>
        <dbReference type="ARBA" id="ARBA00023098"/>
    </source>
</evidence>
<reference evidence="16 18" key="1">
    <citation type="submission" date="2015-10" db="EMBL/GenBank/DDBJ databases">
        <title>Draft genomes sequences of Candida glabrata isolates 1A, 1B, 2A, 2B, 3A and 3B.</title>
        <authorList>
            <person name="Haavelsrud O.E."/>
            <person name="Gaustad P."/>
        </authorList>
    </citation>
    <scope>NUCLEOTIDE SEQUENCE [LARGE SCALE GENOMIC DNA]</scope>
    <source>
        <strain evidence="16">910700640</strain>
    </source>
</reference>
<keyword evidence="11" id="KW-0443">Lipid metabolism</keyword>
<dbReference type="VEuPathDB" id="FungiDB:GWK60_J04477"/>
<evidence type="ECO:0000256" key="8">
    <source>
        <dbReference type="ARBA" id="ARBA00022832"/>
    </source>
</evidence>
<comment type="caution">
    <text evidence="16">The sequence shown here is derived from an EMBL/GenBank/DDBJ whole genome shotgun (WGS) entry which is preliminary data.</text>
</comment>
<dbReference type="GO" id="GO:0000036">
    <property type="term" value="F:acyl carrier activity"/>
    <property type="evidence" value="ECO:0007669"/>
    <property type="project" value="TreeGrafter"/>
</dbReference>
<name>A0A0W0CCP0_CANGB</name>
<protein>
    <recommendedName>
        <fullName evidence="14">Acyl carrier protein</fullName>
    </recommendedName>
</protein>
<keyword evidence="6 14" id="KW-0444">Lipid biosynthesis</keyword>
<dbReference type="PANTHER" id="PTHR20863">
    <property type="entry name" value="ACYL CARRIER PROTEIN"/>
    <property type="match status" value="1"/>
</dbReference>
<dbReference type="InterPro" id="IPR036736">
    <property type="entry name" value="ACP-like_sf"/>
</dbReference>
<dbReference type="GO" id="GO:0099128">
    <property type="term" value="C:mitochondrial [2Fe-2S] assembly complex"/>
    <property type="evidence" value="ECO:0007669"/>
    <property type="project" value="UniProtKB-ARBA"/>
</dbReference>
<keyword evidence="9" id="KW-0809">Transit peptide</keyword>
<dbReference type="PROSITE" id="PS50075">
    <property type="entry name" value="CARRIER"/>
    <property type="match status" value="1"/>
</dbReference>
<evidence type="ECO:0000313" key="18">
    <source>
        <dbReference type="Proteomes" id="UP000054886"/>
    </source>
</evidence>
<dbReference type="EMBL" id="LLZZ01000043">
    <property type="protein sequence ID" value="KTB11145.1"/>
    <property type="molecule type" value="Genomic_DNA"/>
</dbReference>
<comment type="similarity">
    <text evidence="3">Belongs to the acyl carrier protein (ACP) family.</text>
</comment>
<comment type="function">
    <text evidence="14">Carrier of the growing fatty acid chain in fatty acid biosynthesis.</text>
</comment>
<comment type="pathway">
    <text evidence="2">Lipid metabolism; fatty acid biosynthesis.</text>
</comment>
<keyword evidence="12" id="KW-0496">Mitochondrion</keyword>
<dbReference type="InterPro" id="IPR006162">
    <property type="entry name" value="Ppantetheine_attach_site"/>
</dbReference>
<evidence type="ECO:0000256" key="14">
    <source>
        <dbReference type="RuleBase" id="RU000722"/>
    </source>
</evidence>
<evidence type="ECO:0000256" key="7">
    <source>
        <dbReference type="ARBA" id="ARBA00022553"/>
    </source>
</evidence>
<evidence type="ECO:0000313" key="17">
    <source>
        <dbReference type="EMBL" id="KTB11145.1"/>
    </source>
</evidence>
<evidence type="ECO:0000256" key="2">
    <source>
        <dbReference type="ARBA" id="ARBA00005194"/>
    </source>
</evidence>
<keyword evidence="13 14" id="KW-0275">Fatty acid biosynthesis</keyword>
<gene>
    <name evidence="17" type="ORF">AO440_002966</name>
    <name evidence="16" type="ORF">AO440_005315</name>
</gene>
<dbReference type="PANTHER" id="PTHR20863:SF28">
    <property type="entry name" value="ACYL CARRIER PROTEIN, MITOCHONDRIAL"/>
    <property type="match status" value="1"/>
</dbReference>
<dbReference type="VEuPathDB" id="FungiDB:B1J91_J04664g"/>
<evidence type="ECO:0000256" key="12">
    <source>
        <dbReference type="ARBA" id="ARBA00023128"/>
    </source>
</evidence>
<evidence type="ECO:0000256" key="9">
    <source>
        <dbReference type="ARBA" id="ARBA00022946"/>
    </source>
</evidence>
<evidence type="ECO:0000259" key="15">
    <source>
        <dbReference type="PROSITE" id="PS50075"/>
    </source>
</evidence>
<dbReference type="Gene3D" id="1.10.1200.10">
    <property type="entry name" value="ACP-like"/>
    <property type="match status" value="1"/>
</dbReference>
<proteinExistence type="inferred from homology"/>
<feature type="domain" description="Carrier" evidence="15">
    <location>
        <begin position="40"/>
        <end position="116"/>
    </location>
</feature>